<dbReference type="EMBL" id="KV454440">
    <property type="protein sequence ID" value="ODQ77481.1"/>
    <property type="molecule type" value="Genomic_DNA"/>
</dbReference>
<protein>
    <submittedName>
        <fullName evidence="2">Uncharacterized protein</fullName>
    </submittedName>
</protein>
<gene>
    <name evidence="2" type="ORF">BABINDRAFT_163491</name>
</gene>
<proteinExistence type="predicted"/>
<dbReference type="AlphaFoldDB" id="A0A1E3QIF8"/>
<dbReference type="GeneID" id="30147795"/>
<sequence length="86" mass="9501">MKSHMSPIYSRTACLTLCTASGLGVNSRRRLSSKISAKQTKELDKVSYPRRSSRSRGNRLTLTVQSQSHFPGALFLHLVQVLSVAP</sequence>
<evidence type="ECO:0000313" key="2">
    <source>
        <dbReference type="EMBL" id="ODQ77481.1"/>
    </source>
</evidence>
<keyword evidence="3" id="KW-1185">Reference proteome</keyword>
<evidence type="ECO:0000256" key="1">
    <source>
        <dbReference type="SAM" id="MobiDB-lite"/>
    </source>
</evidence>
<feature type="region of interest" description="Disordered" evidence="1">
    <location>
        <begin position="29"/>
        <end position="57"/>
    </location>
</feature>
<organism evidence="2 3">
    <name type="scientific">Babjeviella inositovora NRRL Y-12698</name>
    <dbReference type="NCBI Taxonomy" id="984486"/>
    <lineage>
        <taxon>Eukaryota</taxon>
        <taxon>Fungi</taxon>
        <taxon>Dikarya</taxon>
        <taxon>Ascomycota</taxon>
        <taxon>Saccharomycotina</taxon>
        <taxon>Pichiomycetes</taxon>
        <taxon>Serinales incertae sedis</taxon>
        <taxon>Babjeviella</taxon>
    </lineage>
</organism>
<dbReference type="Proteomes" id="UP000094336">
    <property type="component" value="Unassembled WGS sequence"/>
</dbReference>
<reference evidence="3" key="1">
    <citation type="submission" date="2016-05" db="EMBL/GenBank/DDBJ databases">
        <title>Comparative genomics of biotechnologically important yeasts.</title>
        <authorList>
            <consortium name="DOE Joint Genome Institute"/>
            <person name="Riley R."/>
            <person name="Haridas S."/>
            <person name="Wolfe K.H."/>
            <person name="Lopes M.R."/>
            <person name="Hittinger C.T."/>
            <person name="Goker M."/>
            <person name="Salamov A."/>
            <person name="Wisecaver J."/>
            <person name="Long T.M."/>
            <person name="Aerts A.L."/>
            <person name="Barry K."/>
            <person name="Choi C."/>
            <person name="Clum A."/>
            <person name="Coughlan A.Y."/>
            <person name="Deshpande S."/>
            <person name="Douglass A.P."/>
            <person name="Hanson S.J."/>
            <person name="Klenk H.-P."/>
            <person name="Labutti K."/>
            <person name="Lapidus A."/>
            <person name="Lindquist E."/>
            <person name="Lipzen A."/>
            <person name="Meier-Kolthoff J.P."/>
            <person name="Ohm R.A."/>
            <person name="Otillar R.P."/>
            <person name="Pangilinan J."/>
            <person name="Peng Y."/>
            <person name="Rokas A."/>
            <person name="Rosa C.A."/>
            <person name="Scheuner C."/>
            <person name="Sibirny A.A."/>
            <person name="Slot J.C."/>
            <person name="Stielow J.B."/>
            <person name="Sun H."/>
            <person name="Kurtzman C.P."/>
            <person name="Blackwell M."/>
            <person name="Grigoriev I.V."/>
            <person name="Jeffries T.W."/>
        </authorList>
    </citation>
    <scope>NUCLEOTIDE SEQUENCE [LARGE SCALE GENOMIC DNA]</scope>
    <source>
        <strain evidence="3">NRRL Y-12698</strain>
    </source>
</reference>
<accession>A0A1E3QIF8</accession>
<name>A0A1E3QIF8_9ASCO</name>
<dbReference type="RefSeq" id="XP_018982809.1">
    <property type="nucleotide sequence ID" value="XM_019129942.1"/>
</dbReference>
<evidence type="ECO:0000313" key="3">
    <source>
        <dbReference type="Proteomes" id="UP000094336"/>
    </source>
</evidence>